<feature type="transmembrane region" description="Helical" evidence="2">
    <location>
        <begin position="114"/>
        <end position="135"/>
    </location>
</feature>
<keyword evidence="2" id="KW-1133">Transmembrane helix</keyword>
<reference evidence="3 4" key="1">
    <citation type="submission" date="2024-05" db="EMBL/GenBank/DDBJ databases">
        <title>A high-quality chromosomal-level genome assembly of Topmouth culter (Culter alburnus).</title>
        <authorList>
            <person name="Zhao H."/>
        </authorList>
    </citation>
    <scope>NUCLEOTIDE SEQUENCE [LARGE SCALE GENOMIC DNA]</scope>
    <source>
        <strain evidence="3">CATC2023</strain>
        <tissue evidence="3">Muscle</tissue>
    </source>
</reference>
<comment type="caution">
    <text evidence="3">The sequence shown here is derived from an EMBL/GenBank/DDBJ whole genome shotgun (WGS) entry which is preliminary data.</text>
</comment>
<sequence>MCVHHHVCRSSMILGLRLSWCEAPPWKETIHKQSDAQKLKDMNHWRRKVHKHRDQKPIGSMLRWTLVLVCVSVCLGQNPINTDPGEETELTSDHHDRITLKQTYAQLMKNSNKLGVFIAAAAGTLTLMAVVYCIYNHFYSKNIYSHTQLHESDIALDLSSSSSSVFSGYVMEGWMHQRMEKGGGSYGSLSDTPSIITLPPPLSPPQRASPFHSLSLSRPPPLRTISAQDLEKSFL</sequence>
<feature type="region of interest" description="Disordered" evidence="1">
    <location>
        <begin position="197"/>
        <end position="222"/>
    </location>
</feature>
<evidence type="ECO:0000256" key="2">
    <source>
        <dbReference type="SAM" id="Phobius"/>
    </source>
</evidence>
<name>A0AAW1YUY4_CULAL</name>
<keyword evidence="4" id="KW-1185">Reference proteome</keyword>
<evidence type="ECO:0000313" key="4">
    <source>
        <dbReference type="Proteomes" id="UP001479290"/>
    </source>
</evidence>
<gene>
    <name evidence="3" type="ORF">ABG768_016971</name>
</gene>
<dbReference type="AlphaFoldDB" id="A0AAW1YUY4"/>
<protein>
    <submittedName>
        <fullName evidence="3">Uncharacterized protein</fullName>
    </submittedName>
</protein>
<dbReference type="Proteomes" id="UP001479290">
    <property type="component" value="Unassembled WGS sequence"/>
</dbReference>
<evidence type="ECO:0000256" key="1">
    <source>
        <dbReference type="SAM" id="MobiDB-lite"/>
    </source>
</evidence>
<keyword evidence="2" id="KW-0472">Membrane</keyword>
<proteinExistence type="predicted"/>
<dbReference type="EMBL" id="JAWDJR010000023">
    <property type="protein sequence ID" value="KAK9952944.1"/>
    <property type="molecule type" value="Genomic_DNA"/>
</dbReference>
<accession>A0AAW1YUY4</accession>
<keyword evidence="2" id="KW-0812">Transmembrane</keyword>
<evidence type="ECO:0000313" key="3">
    <source>
        <dbReference type="EMBL" id="KAK9952944.1"/>
    </source>
</evidence>
<organism evidence="3 4">
    <name type="scientific">Culter alburnus</name>
    <name type="common">Topmouth culter</name>
    <dbReference type="NCBI Taxonomy" id="194366"/>
    <lineage>
        <taxon>Eukaryota</taxon>
        <taxon>Metazoa</taxon>
        <taxon>Chordata</taxon>
        <taxon>Craniata</taxon>
        <taxon>Vertebrata</taxon>
        <taxon>Euteleostomi</taxon>
        <taxon>Actinopterygii</taxon>
        <taxon>Neopterygii</taxon>
        <taxon>Teleostei</taxon>
        <taxon>Ostariophysi</taxon>
        <taxon>Cypriniformes</taxon>
        <taxon>Xenocyprididae</taxon>
        <taxon>Xenocypridinae</taxon>
        <taxon>Culter</taxon>
    </lineage>
</organism>